<reference evidence="1 2" key="1">
    <citation type="submission" date="2019-02" db="EMBL/GenBank/DDBJ databases">
        <title>Deep-cultivation of Planctomycetes and their phenomic and genomic characterization uncovers novel biology.</title>
        <authorList>
            <person name="Wiegand S."/>
            <person name="Jogler M."/>
            <person name="Boedeker C."/>
            <person name="Pinto D."/>
            <person name="Vollmers J."/>
            <person name="Rivas-Marin E."/>
            <person name="Kohn T."/>
            <person name="Peeters S.H."/>
            <person name="Heuer A."/>
            <person name="Rast P."/>
            <person name="Oberbeckmann S."/>
            <person name="Bunk B."/>
            <person name="Jeske O."/>
            <person name="Meyerdierks A."/>
            <person name="Storesund J.E."/>
            <person name="Kallscheuer N."/>
            <person name="Luecker S."/>
            <person name="Lage O.M."/>
            <person name="Pohl T."/>
            <person name="Merkel B.J."/>
            <person name="Hornburger P."/>
            <person name="Mueller R.-W."/>
            <person name="Bruemmer F."/>
            <person name="Labrenz M."/>
            <person name="Spormann A.M."/>
            <person name="Op Den Camp H."/>
            <person name="Overmann J."/>
            <person name="Amann R."/>
            <person name="Jetten M.S.M."/>
            <person name="Mascher T."/>
            <person name="Medema M.H."/>
            <person name="Devos D.P."/>
            <person name="Kaster A.-K."/>
            <person name="Ovreas L."/>
            <person name="Rohde M."/>
            <person name="Galperin M.Y."/>
            <person name="Jogler C."/>
        </authorList>
    </citation>
    <scope>NUCLEOTIDE SEQUENCE [LARGE SCALE GENOMIC DNA]</scope>
    <source>
        <strain evidence="1 2">KOR42</strain>
    </source>
</reference>
<comment type="caution">
    <text evidence="1">The sequence shown here is derived from an EMBL/GenBank/DDBJ whole genome shotgun (WGS) entry which is preliminary data.</text>
</comment>
<protein>
    <submittedName>
        <fullName evidence="1">Phage protein Gp37/Gp68</fullName>
    </submittedName>
</protein>
<dbReference type="Pfam" id="PF07505">
    <property type="entry name" value="DUF5131"/>
    <property type="match status" value="1"/>
</dbReference>
<proteinExistence type="predicted"/>
<gene>
    <name evidence="1" type="ORF">KOR42_23460</name>
</gene>
<accession>A0A5C5X8B6</accession>
<organism evidence="1 2">
    <name type="scientific">Thalassoglobus neptunius</name>
    <dbReference type="NCBI Taxonomy" id="1938619"/>
    <lineage>
        <taxon>Bacteria</taxon>
        <taxon>Pseudomonadati</taxon>
        <taxon>Planctomycetota</taxon>
        <taxon>Planctomycetia</taxon>
        <taxon>Planctomycetales</taxon>
        <taxon>Planctomycetaceae</taxon>
        <taxon>Thalassoglobus</taxon>
    </lineage>
</organism>
<evidence type="ECO:0000313" key="1">
    <source>
        <dbReference type="EMBL" id="TWT58959.1"/>
    </source>
</evidence>
<dbReference type="RefSeq" id="WP_197441064.1">
    <property type="nucleotide sequence ID" value="NZ_SIHI01000001.1"/>
</dbReference>
<evidence type="ECO:0000313" key="2">
    <source>
        <dbReference type="Proteomes" id="UP000317243"/>
    </source>
</evidence>
<keyword evidence="2" id="KW-1185">Reference proteome</keyword>
<dbReference type="InterPro" id="IPR011101">
    <property type="entry name" value="DUF5131"/>
</dbReference>
<sequence length="262" mass="29658">MAKQTGISWTDATWNAWIGCEKVSPGCKNCYAESFVKNRMGKKLWGPPLTTTRQVTKTLKDVGKWNKEAESEQLLRRVFTSSLSDFFEDHPVANEHRPKAWYIIKQCPWLHFQILTKRPHRIGSCLPSDWGDGYPNVWLGTSIEESDYSYRATCLNEIPAVCRFISYEPALGPLNGLNLSGIDWVIYGAESGSNRRPEDKQWARDMRDKCRGAGVAFFHKQSSAFKSGQGVELDGELIQEFPLPRGVESLDQFKTKGTVQAC</sequence>
<name>A0A5C5X8B6_9PLAN</name>
<dbReference type="Proteomes" id="UP000317243">
    <property type="component" value="Unassembled WGS sequence"/>
</dbReference>
<dbReference type="AlphaFoldDB" id="A0A5C5X8B6"/>
<dbReference type="EMBL" id="SIHI01000001">
    <property type="protein sequence ID" value="TWT58959.1"/>
    <property type="molecule type" value="Genomic_DNA"/>
</dbReference>